<evidence type="ECO:0000313" key="2">
    <source>
        <dbReference type="Proteomes" id="UP000004218"/>
    </source>
</evidence>
<dbReference type="EMBL" id="ACSH02000006">
    <property type="protein sequence ID" value="EFM48343.1"/>
    <property type="molecule type" value="Genomic_DNA"/>
</dbReference>
<dbReference type="Proteomes" id="UP000004218">
    <property type="component" value="Unassembled WGS sequence"/>
</dbReference>
<evidence type="ECO:0000313" key="1">
    <source>
        <dbReference type="EMBL" id="EFM48343.1"/>
    </source>
</evidence>
<keyword evidence="2" id="KW-1185">Reference proteome</keyword>
<dbReference type="AlphaFoldDB" id="E0DHG5"/>
<name>E0DHG5_9CORY</name>
<sequence length="58" mass="7145">MWRLWDFFMVFRIVYNQVFYHFNRYLMMLSTGCDFGKIADLINVVQIMQLPPCRFWAA</sequence>
<accession>E0DHG5</accession>
<protein>
    <submittedName>
        <fullName evidence="1">Uncharacterized protein</fullName>
    </submittedName>
</protein>
<gene>
    <name evidence="1" type="ORF">HMPREF0299_5117</name>
</gene>
<organism evidence="1 2">
    <name type="scientific">Corynebacterium matruchotii ATCC 14266</name>
    <dbReference type="NCBI Taxonomy" id="553207"/>
    <lineage>
        <taxon>Bacteria</taxon>
        <taxon>Bacillati</taxon>
        <taxon>Actinomycetota</taxon>
        <taxon>Actinomycetes</taxon>
        <taxon>Mycobacteriales</taxon>
        <taxon>Corynebacteriaceae</taxon>
        <taxon>Corynebacterium</taxon>
    </lineage>
</organism>
<reference evidence="1" key="1">
    <citation type="submission" date="2010-08" db="EMBL/GenBank/DDBJ databases">
        <authorList>
            <person name="Harkins D.M."/>
            <person name="Madupu R."/>
            <person name="Durkin A.S."/>
            <person name="Torralba M."/>
            <person name="Methe B."/>
            <person name="Sutton G.G."/>
            <person name="Nelson K.E."/>
        </authorList>
    </citation>
    <scope>NUCLEOTIDE SEQUENCE [LARGE SCALE GENOMIC DNA]</scope>
    <source>
        <strain evidence="1">ATCC 14266</strain>
    </source>
</reference>
<comment type="caution">
    <text evidence="1">The sequence shown here is derived from an EMBL/GenBank/DDBJ whole genome shotgun (WGS) entry which is preliminary data.</text>
</comment>
<proteinExistence type="predicted"/>